<evidence type="ECO:0000259" key="5">
    <source>
        <dbReference type="Pfam" id="PF05970"/>
    </source>
</evidence>
<dbReference type="GO" id="GO:0043139">
    <property type="term" value="F:5'-3' DNA helicase activity"/>
    <property type="evidence" value="ECO:0007669"/>
    <property type="project" value="UniProtKB-EC"/>
</dbReference>
<dbReference type="SFLD" id="SFLDG01180">
    <property type="entry name" value="SUF1"/>
    <property type="match status" value="1"/>
</dbReference>
<evidence type="ECO:0000256" key="4">
    <source>
        <dbReference type="SAM" id="Phobius"/>
    </source>
</evidence>
<keyword evidence="4" id="KW-0472">Membrane</keyword>
<dbReference type="Gene3D" id="3.40.50.300">
    <property type="entry name" value="P-loop containing nucleotide triphosphate hydrolases"/>
    <property type="match status" value="2"/>
</dbReference>
<name>A0A226EYJ4_FOLCA</name>
<evidence type="ECO:0000256" key="2">
    <source>
        <dbReference type="RuleBase" id="RU363044"/>
    </source>
</evidence>
<keyword evidence="2" id="KW-0347">Helicase</keyword>
<evidence type="ECO:0000259" key="9">
    <source>
        <dbReference type="Pfam" id="PF21530"/>
    </source>
</evidence>
<dbReference type="InterPro" id="IPR049163">
    <property type="entry name" value="Pif1-like_2B_dom"/>
</dbReference>
<evidence type="ECO:0000256" key="1">
    <source>
        <dbReference type="ARBA" id="ARBA00006475"/>
    </source>
</evidence>
<keyword evidence="4" id="KW-0812">Transmembrane</keyword>
<feature type="domain" description="Metaxin glutathione S-transferase" evidence="7">
    <location>
        <begin position="1453"/>
        <end position="1515"/>
    </location>
</feature>
<keyword evidence="11" id="KW-1185">Reference proteome</keyword>
<proteinExistence type="inferred from homology"/>
<feature type="domain" description="DNA helicase Pif1-like 2B" evidence="9">
    <location>
        <begin position="1057"/>
        <end position="1103"/>
    </location>
</feature>
<comment type="cofactor">
    <cofactor evidence="2">
        <name>Mg(2+)</name>
        <dbReference type="ChEBI" id="CHEBI:18420"/>
    </cofactor>
</comment>
<dbReference type="InterPro" id="IPR012336">
    <property type="entry name" value="Thioredoxin-like_fold"/>
</dbReference>
<feature type="domain" description="Thioredoxin-like fold" evidence="8">
    <location>
        <begin position="1310"/>
        <end position="1399"/>
    </location>
</feature>
<keyword evidence="2" id="KW-0547">Nucleotide-binding</keyword>
<evidence type="ECO:0000259" key="8">
    <source>
        <dbReference type="Pfam" id="PF17172"/>
    </source>
</evidence>
<accession>A0A226EYJ4</accession>
<dbReference type="SUPFAM" id="SSF52540">
    <property type="entry name" value="P-loop containing nucleoside triphosphate hydrolases"/>
    <property type="match status" value="2"/>
</dbReference>
<dbReference type="PANTHER" id="PTHR10492">
    <property type="match status" value="1"/>
</dbReference>
<dbReference type="GO" id="GO:0006310">
    <property type="term" value="P:DNA recombination"/>
    <property type="evidence" value="ECO:0007669"/>
    <property type="project" value="UniProtKB-KW"/>
</dbReference>
<dbReference type="FunFam" id="3.40.50.300:FF:002884">
    <property type="entry name" value="ATP-dependent DNA helicase"/>
    <property type="match status" value="1"/>
</dbReference>
<gene>
    <name evidence="10" type="ORF">Fcan01_01358</name>
</gene>
<keyword evidence="2" id="KW-0378">Hydrolase</keyword>
<comment type="similarity">
    <text evidence="1">Belongs to the FAX family.</text>
</comment>
<keyword evidence="2" id="KW-0067">ATP-binding</keyword>
<evidence type="ECO:0000259" key="6">
    <source>
        <dbReference type="Pfam" id="PF14214"/>
    </source>
</evidence>
<dbReference type="CDD" id="cd18809">
    <property type="entry name" value="SF1_C_RecD"/>
    <property type="match status" value="1"/>
</dbReference>
<keyword evidence="2" id="KW-0234">DNA repair</keyword>
<dbReference type="PANTHER" id="PTHR10492:SF57">
    <property type="entry name" value="ATP-DEPENDENT DNA HELICASE"/>
    <property type="match status" value="1"/>
</dbReference>
<comment type="catalytic activity">
    <reaction evidence="2">
        <text>ATP + H2O = ADP + phosphate + H(+)</text>
        <dbReference type="Rhea" id="RHEA:13065"/>
        <dbReference type="ChEBI" id="CHEBI:15377"/>
        <dbReference type="ChEBI" id="CHEBI:15378"/>
        <dbReference type="ChEBI" id="CHEBI:30616"/>
        <dbReference type="ChEBI" id="CHEBI:43474"/>
        <dbReference type="ChEBI" id="CHEBI:456216"/>
        <dbReference type="EC" id="5.6.2.3"/>
    </reaction>
</comment>
<dbReference type="InterPro" id="IPR033468">
    <property type="entry name" value="Metaxin_GST"/>
</dbReference>
<protein>
    <recommendedName>
        <fullName evidence="2">ATP-dependent DNA helicase</fullName>
        <ecNumber evidence="2">5.6.2.3</ecNumber>
    </recommendedName>
</protein>
<dbReference type="Pfam" id="PF17172">
    <property type="entry name" value="GST_N_4"/>
    <property type="match status" value="1"/>
</dbReference>
<dbReference type="Pfam" id="PF05970">
    <property type="entry name" value="PIF1"/>
    <property type="match status" value="1"/>
</dbReference>
<dbReference type="InterPro" id="IPR036282">
    <property type="entry name" value="Glutathione-S-Trfase_C_sf"/>
</dbReference>
<keyword evidence="4" id="KW-1133">Transmembrane helix</keyword>
<dbReference type="GO" id="GO:0016887">
    <property type="term" value="F:ATP hydrolysis activity"/>
    <property type="evidence" value="ECO:0007669"/>
    <property type="project" value="RHEA"/>
</dbReference>
<keyword evidence="2" id="KW-0227">DNA damage</keyword>
<dbReference type="SFLD" id="SFLDS00019">
    <property type="entry name" value="Glutathione_Transferase_(cytos"/>
    <property type="match status" value="1"/>
</dbReference>
<feature type="domain" description="Helitron helicase-like" evidence="6">
    <location>
        <begin position="272"/>
        <end position="432"/>
    </location>
</feature>
<dbReference type="Pfam" id="PF21530">
    <property type="entry name" value="Pif1_2B_dom"/>
    <property type="match status" value="1"/>
</dbReference>
<dbReference type="EC" id="5.6.2.3" evidence="2"/>
<dbReference type="InterPro" id="IPR036249">
    <property type="entry name" value="Thioredoxin-like_sf"/>
</dbReference>
<evidence type="ECO:0000313" key="10">
    <source>
        <dbReference type="EMBL" id="OXA61706.1"/>
    </source>
</evidence>
<comment type="caution">
    <text evidence="10">The sequence shown here is derived from an EMBL/GenBank/DDBJ whole genome shotgun (WGS) entry which is preliminary data.</text>
</comment>
<dbReference type="OrthoDB" id="5809458at2759"/>
<reference evidence="10 11" key="1">
    <citation type="submission" date="2015-12" db="EMBL/GenBank/DDBJ databases">
        <title>The genome of Folsomia candida.</title>
        <authorList>
            <person name="Faddeeva A."/>
            <person name="Derks M.F."/>
            <person name="Anvar Y."/>
            <person name="Smit S."/>
            <person name="Van Straalen N."/>
            <person name="Roelofs D."/>
        </authorList>
    </citation>
    <scope>NUCLEOTIDE SEQUENCE [LARGE SCALE GENOMIC DNA]</scope>
    <source>
        <strain evidence="10 11">VU population</strain>
        <tissue evidence="10">Whole body</tissue>
    </source>
</reference>
<feature type="transmembrane region" description="Helical" evidence="4">
    <location>
        <begin position="1251"/>
        <end position="1272"/>
    </location>
</feature>
<dbReference type="Proteomes" id="UP000198287">
    <property type="component" value="Unassembled WGS sequence"/>
</dbReference>
<dbReference type="GO" id="GO:0000723">
    <property type="term" value="P:telomere maintenance"/>
    <property type="evidence" value="ECO:0007669"/>
    <property type="project" value="InterPro"/>
</dbReference>
<feature type="domain" description="DNA helicase Pif1-like DEAD-box helicase" evidence="5">
    <location>
        <begin position="760"/>
        <end position="967"/>
    </location>
</feature>
<dbReference type="CDD" id="cd03193">
    <property type="entry name" value="GST_C_Metaxin"/>
    <property type="match status" value="1"/>
</dbReference>
<feature type="region of interest" description="Disordered" evidence="3">
    <location>
        <begin position="1"/>
        <end position="71"/>
    </location>
</feature>
<feature type="compositionally biased region" description="Basic and acidic residues" evidence="3">
    <location>
        <begin position="49"/>
        <end position="71"/>
    </location>
</feature>
<dbReference type="InterPro" id="IPR040079">
    <property type="entry name" value="Glutathione_S-Trfase"/>
</dbReference>
<dbReference type="SUPFAM" id="SSF47616">
    <property type="entry name" value="GST C-terminal domain-like"/>
    <property type="match status" value="1"/>
</dbReference>
<dbReference type="SUPFAM" id="SSF52833">
    <property type="entry name" value="Thioredoxin-like"/>
    <property type="match status" value="1"/>
</dbReference>
<comment type="similarity">
    <text evidence="2">Belongs to the helicase family.</text>
</comment>
<dbReference type="Pfam" id="PF17171">
    <property type="entry name" value="GST_C_6"/>
    <property type="match status" value="1"/>
</dbReference>
<dbReference type="GO" id="GO:0005524">
    <property type="term" value="F:ATP binding"/>
    <property type="evidence" value="ECO:0007669"/>
    <property type="project" value="UniProtKB-KW"/>
</dbReference>
<dbReference type="SFLD" id="SFLDG01200">
    <property type="entry name" value="SUF1.1"/>
    <property type="match status" value="1"/>
</dbReference>
<evidence type="ECO:0000313" key="11">
    <source>
        <dbReference type="Proteomes" id="UP000198287"/>
    </source>
</evidence>
<dbReference type="InterPro" id="IPR026928">
    <property type="entry name" value="FAX/IsoI-like"/>
</dbReference>
<feature type="compositionally biased region" description="Basic and acidic residues" evidence="3">
    <location>
        <begin position="10"/>
        <end position="26"/>
    </location>
</feature>
<dbReference type="EMBL" id="LNIX01000001">
    <property type="protein sequence ID" value="OXA61706.1"/>
    <property type="molecule type" value="Genomic_DNA"/>
</dbReference>
<dbReference type="Pfam" id="PF14214">
    <property type="entry name" value="Helitron_like_N"/>
    <property type="match status" value="1"/>
</dbReference>
<organism evidence="10 11">
    <name type="scientific">Folsomia candida</name>
    <name type="common">Springtail</name>
    <dbReference type="NCBI Taxonomy" id="158441"/>
    <lineage>
        <taxon>Eukaryota</taxon>
        <taxon>Metazoa</taxon>
        <taxon>Ecdysozoa</taxon>
        <taxon>Arthropoda</taxon>
        <taxon>Hexapoda</taxon>
        <taxon>Collembola</taxon>
        <taxon>Entomobryomorpha</taxon>
        <taxon>Isotomoidea</taxon>
        <taxon>Isotomidae</taxon>
        <taxon>Proisotominae</taxon>
        <taxon>Folsomia</taxon>
    </lineage>
</organism>
<dbReference type="InterPro" id="IPR010285">
    <property type="entry name" value="DNA_helicase_pif1-like_DEAD"/>
</dbReference>
<dbReference type="Gene3D" id="3.40.30.10">
    <property type="entry name" value="Glutaredoxin"/>
    <property type="match status" value="1"/>
</dbReference>
<dbReference type="Gene3D" id="1.20.1050.10">
    <property type="match status" value="1"/>
</dbReference>
<dbReference type="GO" id="GO:0006281">
    <property type="term" value="P:DNA repair"/>
    <property type="evidence" value="ECO:0007669"/>
    <property type="project" value="UniProtKB-KW"/>
</dbReference>
<dbReference type="OMA" id="DECELCE"/>
<dbReference type="InterPro" id="IPR025476">
    <property type="entry name" value="Helitron_helicase-like"/>
</dbReference>
<keyword evidence="2" id="KW-0233">DNA recombination</keyword>
<evidence type="ECO:0000259" key="7">
    <source>
        <dbReference type="Pfam" id="PF17171"/>
    </source>
</evidence>
<dbReference type="InterPro" id="IPR027417">
    <property type="entry name" value="P-loop_NTPase"/>
</dbReference>
<sequence length="1529" mass="173276">MGQKKQTFNVREEAEPMPKRSRRPGETEQQAVTRRERNNEHMTVVRNNETVEQRSVRLESKRASRANADARRRQATSNLAVADGIDESQVALHYLGKFEENLHLAFAFASVGAQIRAPPGFGPYCFRVHGQICHLTGTLHPEEGEPRQYAQLYILDPDEANNRRMNEPANAACKSHVMARLMEVMRTNKFTEAYEMLHEVENRHTQQARAEGREPAQIQMAILHNRESDNRRYNTQACNEVAVVFSTMDGEPPLDRDLFEMHLAPFCVQGNLHNNILLMHVKAEANDLNWVRQNQTTIRAENYKTLVDHVGSVAEQEGLNPGKQIILPSSFQGSPRNMRQHYQDAMAIVQKLGTPDLFITMTCNPKWEEITENLRPNERPENRPDLVARVFKAKLSALLEDLIKKDVLGHVLAKVHVIEFQKRGLPHAHMLIILRAEDKPRTPALIDKVVSAEIPNKETHPRLFDVVTKNMIHGPCDQVDSRSPCLVLGKCSKGFPTQFQEETLANRNGYPLYKTRMTELIETDKNIKIDNSWAMTVPMFSFKLMKYRHMWIQDIRTVDAAIEKAQNKNSTLMAWFNLNQTDESAKNLKYYQVPEHYVFNKSQTIWTKRAKSYDHLATVDNIKYPTFYEAAKALGLVTDETLWDDTLTEAAYASMPRQLRELFAYICIFGDCGNVSNLWTKHKENLSEDFARAHNHPAQDECELCESYALRDIADTLSTHSKRCSDFGLRNPPADLPLNVNDFADMEAERDAGDELIATLNEEQRLAFDTVENAINSENVNEAKCFFLDGPGGSGKTHLYKTMLSHLRGQGEKALPVASTGIAANLLKGGRTYHSQYSLPLNLDECSVSGIKMKSKEAEIIGKSKLLIWDESTRAPANALNCVDRLLKEIMGNKDVPFGGKVLLLGGDFRQTLPIIPHADPVAIVQASIKFSHLWRKFKVLKLNNNVRSLDLEYSDWLIKLGNGELTNGHGLNENLIEIPETMVASDNIVRDIFEDSLTPENVETFSSRAILCPTNADVDKSNDQVLDILIGDNKTYISTDSLMTDVDSDRDDYPVEFLNSLNPSGMPPHELKLKVGALIILLRNLNTKRGLCNGTRLVVVELKTNLILAKVLTGSSEGNIVFIPRIDLTTNSDLPFTLKRRQFPVKRAFAMTINKSQGQTLDKVGIYLPNPVFSHGQLYVAFSRVRRSCDVKVYVVDTIEQGKLIQGSNVVFTPNVVYKAILMSWDCFIRFNHRKRGPAGMKLQLDTDQLLPWIGAGVSLGGLIVAASFVIPKLLIRRKLSRFSADKCQKNVVILHGTRRTAGIPAASPFVLKLETFIRMANIPYKYDGNLSNSLGPKGKCPWLSLNGEHVADSQICIEFLQKKFDNPIHNSYSEKELAIARMVRISLEDKIYWELLLWAFVWPGDGQIAVQKFLKFPYLLVKYFNRHYTKLAWAHGVGRHDKETVKSWLLKDVSAVAEILGDNKFLLGEDPCVEDACVFGCLSQLLWGYQSMSHHAAVIRERHQNIVDYCNRMKELYYPDWDQLLEK</sequence>
<evidence type="ECO:0000256" key="3">
    <source>
        <dbReference type="SAM" id="MobiDB-lite"/>
    </source>
</evidence>